<accession>A0A8T2SIW7</accession>
<dbReference type="PANTHER" id="PTHR31645:SF0">
    <property type="entry name" value="OLIGOPEPTIDE TRANSPORTER YGL114W-RELATED"/>
    <property type="match status" value="1"/>
</dbReference>
<gene>
    <name evidence="8" type="ORF">KP509_20G086500</name>
</gene>
<keyword evidence="9" id="KW-1185">Reference proteome</keyword>
<feature type="transmembrane region" description="Helical" evidence="7">
    <location>
        <begin position="512"/>
        <end position="537"/>
    </location>
</feature>
<evidence type="ECO:0008006" key="10">
    <source>
        <dbReference type="Google" id="ProtNLM"/>
    </source>
</evidence>
<comment type="similarity">
    <text evidence="2">Belongs to the YSL (TC 2.A.67.2) family.</text>
</comment>
<dbReference type="GO" id="GO:0016020">
    <property type="term" value="C:membrane"/>
    <property type="evidence" value="ECO:0007669"/>
    <property type="project" value="UniProtKB-SubCell"/>
</dbReference>
<protein>
    <recommendedName>
        <fullName evidence="10">Metal-nicotianamine transporter YSL6</fullName>
    </recommendedName>
</protein>
<comment type="subcellular location">
    <subcellularLocation>
        <location evidence="1">Membrane</location>
        <topology evidence="1">Multi-pass membrane protein</topology>
    </subcellularLocation>
</comment>
<dbReference type="InterPro" id="IPR004813">
    <property type="entry name" value="OPT"/>
</dbReference>
<evidence type="ECO:0000256" key="1">
    <source>
        <dbReference type="ARBA" id="ARBA00004141"/>
    </source>
</evidence>
<organism evidence="8 9">
    <name type="scientific">Ceratopteris richardii</name>
    <name type="common">Triangle waterfern</name>
    <dbReference type="NCBI Taxonomy" id="49495"/>
    <lineage>
        <taxon>Eukaryota</taxon>
        <taxon>Viridiplantae</taxon>
        <taxon>Streptophyta</taxon>
        <taxon>Embryophyta</taxon>
        <taxon>Tracheophyta</taxon>
        <taxon>Polypodiopsida</taxon>
        <taxon>Polypodiidae</taxon>
        <taxon>Polypodiales</taxon>
        <taxon>Pteridineae</taxon>
        <taxon>Pteridaceae</taxon>
        <taxon>Parkerioideae</taxon>
        <taxon>Ceratopteris</taxon>
    </lineage>
</organism>
<keyword evidence="6 7" id="KW-0472">Membrane</keyword>
<name>A0A8T2SIW7_CERRI</name>
<dbReference type="OrthoDB" id="627262at2759"/>
<dbReference type="PANTHER" id="PTHR31645">
    <property type="entry name" value="OLIGOPEPTIDE TRANSPORTER YGL114W-RELATED"/>
    <property type="match status" value="1"/>
</dbReference>
<feature type="transmembrane region" description="Helical" evidence="7">
    <location>
        <begin position="167"/>
        <end position="188"/>
    </location>
</feature>
<feature type="transmembrane region" description="Helical" evidence="7">
    <location>
        <begin position="76"/>
        <end position="97"/>
    </location>
</feature>
<dbReference type="EMBL" id="CM035425">
    <property type="protein sequence ID" value="KAH7332422.1"/>
    <property type="molecule type" value="Genomic_DNA"/>
</dbReference>
<evidence type="ECO:0000313" key="8">
    <source>
        <dbReference type="EMBL" id="KAH7332422.1"/>
    </source>
</evidence>
<keyword evidence="3" id="KW-0813">Transport</keyword>
<evidence type="ECO:0000256" key="5">
    <source>
        <dbReference type="ARBA" id="ARBA00022989"/>
    </source>
</evidence>
<feature type="transmembrane region" description="Helical" evidence="7">
    <location>
        <begin position="328"/>
        <end position="349"/>
    </location>
</feature>
<evidence type="ECO:0000313" key="9">
    <source>
        <dbReference type="Proteomes" id="UP000825935"/>
    </source>
</evidence>
<feature type="transmembrane region" description="Helical" evidence="7">
    <location>
        <begin position="558"/>
        <end position="586"/>
    </location>
</feature>
<evidence type="ECO:0000256" key="2">
    <source>
        <dbReference type="ARBA" id="ARBA00010276"/>
    </source>
</evidence>
<proteinExistence type="inferred from homology"/>
<evidence type="ECO:0000256" key="6">
    <source>
        <dbReference type="ARBA" id="ARBA00023136"/>
    </source>
</evidence>
<feature type="transmembrane region" description="Helical" evidence="7">
    <location>
        <begin position="50"/>
        <end position="70"/>
    </location>
</feature>
<feature type="transmembrane region" description="Helical" evidence="7">
    <location>
        <begin position="288"/>
        <end position="308"/>
    </location>
</feature>
<dbReference type="OMA" id="GIGMYLP"/>
<feature type="transmembrane region" description="Helical" evidence="7">
    <location>
        <begin position="606"/>
        <end position="631"/>
    </location>
</feature>
<dbReference type="InterPro" id="IPR045035">
    <property type="entry name" value="YSL-like"/>
</dbReference>
<feature type="transmembrane region" description="Helical" evidence="7">
    <location>
        <begin position="398"/>
        <end position="419"/>
    </location>
</feature>
<dbReference type="Pfam" id="PF03169">
    <property type="entry name" value="OPT"/>
    <property type="match status" value="1"/>
</dbReference>
<feature type="transmembrane region" description="Helical" evidence="7">
    <location>
        <begin position="118"/>
        <end position="141"/>
    </location>
</feature>
<dbReference type="GO" id="GO:0035673">
    <property type="term" value="F:oligopeptide transmembrane transporter activity"/>
    <property type="evidence" value="ECO:0007669"/>
    <property type="project" value="InterPro"/>
</dbReference>
<evidence type="ECO:0000256" key="7">
    <source>
        <dbReference type="SAM" id="Phobius"/>
    </source>
</evidence>
<evidence type="ECO:0000256" key="4">
    <source>
        <dbReference type="ARBA" id="ARBA00022692"/>
    </source>
</evidence>
<dbReference type="Proteomes" id="UP000825935">
    <property type="component" value="Chromosome 20"/>
</dbReference>
<feature type="transmembrane region" description="Helical" evidence="7">
    <location>
        <begin position="459"/>
        <end position="492"/>
    </location>
</feature>
<dbReference type="AlphaFoldDB" id="A0A8T2SIW7"/>
<sequence>MGRDEQSYTFETAIDAKEYPGWQEPLLETNGTNSKSFLLTEEIPAWYDQITIRGLVVSAVIGSVFCIITHKLNLTVGVIPSLNVAAGLLGFFFVKSWTTLSSKLGFLGSPFTRQENTVIQTCVVACYGIAFSGGFGSYLLAMDENTYNLIGSTYSGNRAQDVKNPSLGWMTAFVFTVSFLGIFSLVPLRKIMVIDYKLIYPSGTATATLINSFHTPEGADVARKQVKCLGKYFTLSFLWSFFKWFFSGTGDNCGFDKFPTLGLQAYANTFYFDFSATYVGVGIICPHIVNCSVMFGAILSWGILWPYITSKAGDWYPDGLGSNDFKGLYGYKVFVAISVILGDGVYNLAKILIITGKTIYANSKTKQQLPIVSVPEEGELVEEQKLDEIFMKEGVPSWVAACGYVALAAVAVGIIPLLFPPLKWYFVLLCYLVAPALAFCNAYGAGLTDWSLASTYGKLGLFVFASWAGSNGGVMAGLAACGVMMSIVSTASDLMQDFKTGYLTASSPRSMFVSQLAGTLMGVIVAPLTFWMFWVAFDIGNPDGEYQAPMAVIYREMSLIGVQGFSALPSHCLELCCGFFAAALALNVLRDSVPLKYAQFIPIPMAIAIPFYIGAYFAVDMFVGSVILFVWERLNRKEADVYAGAIASGMICGDGIWTIPSAILALCGVNPPICMSFSST</sequence>
<feature type="transmembrane region" description="Helical" evidence="7">
    <location>
        <begin position="425"/>
        <end position="447"/>
    </location>
</feature>
<comment type="caution">
    <text evidence="8">The sequence shown here is derived from an EMBL/GenBank/DDBJ whole genome shotgun (WGS) entry which is preliminary data.</text>
</comment>
<dbReference type="NCBIfam" id="TIGR00728">
    <property type="entry name" value="OPT_sfam"/>
    <property type="match status" value="1"/>
</dbReference>
<reference evidence="8" key="1">
    <citation type="submission" date="2021-08" db="EMBL/GenBank/DDBJ databases">
        <title>WGS assembly of Ceratopteris richardii.</title>
        <authorList>
            <person name="Marchant D.B."/>
            <person name="Chen G."/>
            <person name="Jenkins J."/>
            <person name="Shu S."/>
            <person name="Leebens-Mack J."/>
            <person name="Grimwood J."/>
            <person name="Schmutz J."/>
            <person name="Soltis P."/>
            <person name="Soltis D."/>
            <person name="Chen Z.-H."/>
        </authorList>
    </citation>
    <scope>NUCLEOTIDE SEQUENCE</scope>
    <source>
        <strain evidence="8">Whitten #5841</strain>
        <tissue evidence="8">Leaf</tissue>
    </source>
</reference>
<keyword evidence="5 7" id="KW-1133">Transmembrane helix</keyword>
<evidence type="ECO:0000256" key="3">
    <source>
        <dbReference type="ARBA" id="ARBA00022448"/>
    </source>
</evidence>
<keyword evidence="4 7" id="KW-0812">Transmembrane</keyword>